<dbReference type="InterPro" id="IPR003594">
    <property type="entry name" value="HATPase_dom"/>
</dbReference>
<dbReference type="InterPro" id="IPR036890">
    <property type="entry name" value="HATPase_C_sf"/>
</dbReference>
<keyword evidence="4" id="KW-0808">Transferase</keyword>
<dbReference type="Pfam" id="PF00072">
    <property type="entry name" value="Response_reg"/>
    <property type="match status" value="1"/>
</dbReference>
<evidence type="ECO:0000256" key="2">
    <source>
        <dbReference type="ARBA" id="ARBA00012438"/>
    </source>
</evidence>
<dbReference type="PANTHER" id="PTHR43047">
    <property type="entry name" value="TWO-COMPONENT HISTIDINE PROTEIN KINASE"/>
    <property type="match status" value="1"/>
</dbReference>
<evidence type="ECO:0000256" key="4">
    <source>
        <dbReference type="ARBA" id="ARBA00022679"/>
    </source>
</evidence>
<dbReference type="InterPro" id="IPR005467">
    <property type="entry name" value="His_kinase_dom"/>
</dbReference>
<dbReference type="InterPro" id="IPR003661">
    <property type="entry name" value="HisK_dim/P_dom"/>
</dbReference>
<dbReference type="EMBL" id="MK072391">
    <property type="protein sequence ID" value="AYV83625.1"/>
    <property type="molecule type" value="Genomic_DNA"/>
</dbReference>
<dbReference type="SMART" id="SM00388">
    <property type="entry name" value="HisKA"/>
    <property type="match status" value="1"/>
</dbReference>
<dbReference type="Gene3D" id="3.30.565.10">
    <property type="entry name" value="Histidine kinase-like ATPase, C-terminal domain"/>
    <property type="match status" value="1"/>
</dbReference>
<dbReference type="EC" id="2.7.13.3" evidence="2"/>
<reference evidence="8" key="1">
    <citation type="submission" date="2018-10" db="EMBL/GenBank/DDBJ databases">
        <title>Hidden diversity of soil giant viruses.</title>
        <authorList>
            <person name="Schulz F."/>
            <person name="Alteio L."/>
            <person name="Goudeau D."/>
            <person name="Ryan E.M."/>
            <person name="Malmstrom R.R."/>
            <person name="Blanchard J."/>
            <person name="Woyke T."/>
        </authorList>
    </citation>
    <scope>NUCLEOTIDE SEQUENCE</scope>
    <source>
        <strain evidence="8">HYV1</strain>
    </source>
</reference>
<feature type="domain" description="Histidine kinase" evidence="6">
    <location>
        <begin position="274"/>
        <end position="496"/>
    </location>
</feature>
<organism evidence="8">
    <name type="scientific">Hyperionvirus sp</name>
    <dbReference type="NCBI Taxonomy" id="2487770"/>
    <lineage>
        <taxon>Viruses</taxon>
        <taxon>Varidnaviria</taxon>
        <taxon>Bamfordvirae</taxon>
        <taxon>Nucleocytoviricota</taxon>
        <taxon>Megaviricetes</taxon>
        <taxon>Imitervirales</taxon>
        <taxon>Mimiviridae</taxon>
        <taxon>Klosneuvirinae</taxon>
    </lineage>
</organism>
<evidence type="ECO:0000256" key="1">
    <source>
        <dbReference type="ARBA" id="ARBA00000085"/>
    </source>
</evidence>
<keyword evidence="3" id="KW-0597">Phosphoprotein</keyword>
<evidence type="ECO:0000259" key="6">
    <source>
        <dbReference type="PROSITE" id="PS50109"/>
    </source>
</evidence>
<dbReference type="InterPro" id="IPR001789">
    <property type="entry name" value="Sig_transdc_resp-reg_receiver"/>
</dbReference>
<dbReference type="SUPFAM" id="SSF52172">
    <property type="entry name" value="CheY-like"/>
    <property type="match status" value="1"/>
</dbReference>
<evidence type="ECO:0000256" key="3">
    <source>
        <dbReference type="ARBA" id="ARBA00022553"/>
    </source>
</evidence>
<dbReference type="SUPFAM" id="SSF47384">
    <property type="entry name" value="Homodimeric domain of signal transducing histidine kinase"/>
    <property type="match status" value="1"/>
</dbReference>
<comment type="catalytic activity">
    <reaction evidence="1">
        <text>ATP + protein L-histidine = ADP + protein N-phospho-L-histidine.</text>
        <dbReference type="EC" id="2.7.13.3"/>
    </reaction>
</comment>
<dbReference type="InterPro" id="IPR011006">
    <property type="entry name" value="CheY-like_superfamily"/>
</dbReference>
<dbReference type="SMART" id="SM00448">
    <property type="entry name" value="REC"/>
    <property type="match status" value="1"/>
</dbReference>
<accession>A0A3G5A8R7</accession>
<dbReference type="Pfam" id="PF00512">
    <property type="entry name" value="HisKA"/>
    <property type="match status" value="1"/>
</dbReference>
<dbReference type="GO" id="GO:0000155">
    <property type="term" value="F:phosphorelay sensor kinase activity"/>
    <property type="evidence" value="ECO:0007669"/>
    <property type="project" value="InterPro"/>
</dbReference>
<dbReference type="PRINTS" id="PR00344">
    <property type="entry name" value="BCTRLSENSOR"/>
</dbReference>
<dbReference type="InterPro" id="IPR036097">
    <property type="entry name" value="HisK_dim/P_sf"/>
</dbReference>
<name>A0A3G5A8R7_9VIRU</name>
<dbReference type="CDD" id="cd00082">
    <property type="entry name" value="HisKA"/>
    <property type="match status" value="1"/>
</dbReference>
<proteinExistence type="predicted"/>
<dbReference type="SUPFAM" id="SSF55874">
    <property type="entry name" value="ATPase domain of HSP90 chaperone/DNA topoisomerase II/histidine kinase"/>
    <property type="match status" value="1"/>
</dbReference>
<dbReference type="PROSITE" id="PS50109">
    <property type="entry name" value="HIS_KIN"/>
    <property type="match status" value="1"/>
</dbReference>
<dbReference type="InterPro" id="IPR004358">
    <property type="entry name" value="Sig_transdc_His_kin-like_C"/>
</dbReference>
<evidence type="ECO:0000256" key="5">
    <source>
        <dbReference type="ARBA" id="ARBA00022777"/>
    </source>
</evidence>
<keyword evidence="5 8" id="KW-0418">Kinase</keyword>
<dbReference type="PROSITE" id="PS50110">
    <property type="entry name" value="RESPONSE_REGULATORY"/>
    <property type="match status" value="1"/>
</dbReference>
<dbReference type="Pfam" id="PF02518">
    <property type="entry name" value="HATPase_c"/>
    <property type="match status" value="1"/>
</dbReference>
<gene>
    <name evidence="8" type="ORF">Hyperionvirus9_42</name>
</gene>
<dbReference type="SMART" id="SM00387">
    <property type="entry name" value="HATPase_c"/>
    <property type="match status" value="1"/>
</dbReference>
<dbReference type="Gene3D" id="3.40.50.2300">
    <property type="match status" value="1"/>
</dbReference>
<sequence length="637" mass="72750">MSDYKIWEIPFYHAFNEAYQSYLNNSPPILFMNIFLEKIISITESKSGFIMSMDSNRYLSIEALCGQFSEEAVLLPENNNVDHLHATHAQAIKNNKIIIDETSVCIPYEFDGQVIGQITLANRSTYEHSMTPYFKILSTLLGVLQNNYFKLKKPDEFMTYQLFEHIINFIRDGTIVVNNNFNIMYINQCGANIINSVDVSEFRDQDLTKIFPQLAILNQGTADSPKKLFRDRRIVSDAIEFIVNSVICHHKVYHVVMLYEQDKPKRESPNFIAYLSHELRNPLQSINLAAYLLQIDLKHEKGGNISKVNNYLNTISKSCFEMKKIINDILDLDKIEAHEFIIEFDICDVRELVGVIFEEFVSLASDKKLELTLDVIERVPKTIYTDEVRLSQILSNLLSNALKYSKSGEIKLVVDFDEIDHGITFTVIDHGEGIRVDELPNLFKQYCQTSCSDKFNSNGLGLCVSQKIAHLLGGHISVVSAHKKGSTFTLFHPIRLGSSGSTIGKNKFTRILVGKILIVDDNESNLILFRLMLDHLNCAYKYNLEVHTMRDGKDAIDITKSNEYDIIFMDINMPGIDGCTACRIIKTNGFKGKIIATTGNILVKKEKEKFKYFDDVMIKPYDDTLVLNMLNIYLSTQ</sequence>
<feature type="domain" description="Response regulatory" evidence="7">
    <location>
        <begin position="515"/>
        <end position="634"/>
    </location>
</feature>
<dbReference type="CDD" id="cd17546">
    <property type="entry name" value="REC_hyHK_CKI1_RcsC-like"/>
    <property type="match status" value="1"/>
</dbReference>
<evidence type="ECO:0000259" key="7">
    <source>
        <dbReference type="PROSITE" id="PS50110"/>
    </source>
</evidence>
<dbReference type="Gene3D" id="1.10.287.130">
    <property type="match status" value="1"/>
</dbReference>
<evidence type="ECO:0000313" key="8">
    <source>
        <dbReference type="EMBL" id="AYV83625.1"/>
    </source>
</evidence>
<protein>
    <recommendedName>
        <fullName evidence="2">histidine kinase</fullName>
        <ecNumber evidence="2">2.7.13.3</ecNumber>
    </recommendedName>
</protein>